<dbReference type="AlphaFoldDB" id="A0A846RWH7"/>
<feature type="compositionally biased region" description="Low complexity" evidence="1">
    <location>
        <begin position="38"/>
        <end position="49"/>
    </location>
</feature>
<comment type="caution">
    <text evidence="3">The sequence shown here is derived from an EMBL/GenBank/DDBJ whole genome shotgun (WGS) entry which is preliminary data.</text>
</comment>
<dbReference type="PANTHER" id="PTHR24094:SF15">
    <property type="entry name" value="AMP-DEPENDENT SYNTHETASE_LIGASE DOMAIN-CONTAINING PROTEIN-RELATED"/>
    <property type="match status" value="1"/>
</dbReference>
<sequence>MSVSMISGVVIRSAGVRVVALVAVLVLALLTGCGSDGAGRSAGSDAAWSTGGGGSADADPVPARPETSPEGAQDSAAPDAAVGLPPTRSERGELKPESAGEGGAAQGGNNALDSESARSMLDELGVEGKAPEVGYDPQLFDWRSDVDDNGCDTRDDVLRRDLSILVVEAGTNGCVVTAGDLDDEYLGRSYSFERESDKVTIDHIVARSNAWQTGAADLSEEELREFANDPLNLLAVSTSISQQKDGGDAAAWLPPNEDYQCEYVARQIAVKHKYGLWVADAEKDAMARVLDTCGDFPAFAEDVDWPEPGQGNNLTTEEATGDTSGESSHRPTEDVPSFSDGDSPREDTSTGSSAADGTTPADGETKADGGAATDGETAADGSTSADDEAKADGSTAGDD</sequence>
<evidence type="ECO:0000259" key="2">
    <source>
        <dbReference type="Pfam" id="PF07510"/>
    </source>
</evidence>
<organism evidence="3 4">
    <name type="scientific">Brevibacterium marinum</name>
    <dbReference type="NCBI Taxonomy" id="418643"/>
    <lineage>
        <taxon>Bacteria</taxon>
        <taxon>Bacillati</taxon>
        <taxon>Actinomycetota</taxon>
        <taxon>Actinomycetes</taxon>
        <taxon>Micrococcales</taxon>
        <taxon>Brevibacteriaceae</taxon>
        <taxon>Brevibacterium</taxon>
    </lineage>
</organism>
<evidence type="ECO:0000256" key="1">
    <source>
        <dbReference type="SAM" id="MobiDB-lite"/>
    </source>
</evidence>
<accession>A0A846RWH7</accession>
<dbReference type="Proteomes" id="UP000576792">
    <property type="component" value="Unassembled WGS sequence"/>
</dbReference>
<feature type="region of interest" description="Disordered" evidence="1">
    <location>
        <begin position="300"/>
        <end position="399"/>
    </location>
</feature>
<dbReference type="EMBL" id="JAATJN010000001">
    <property type="protein sequence ID" value="NJC56316.1"/>
    <property type="molecule type" value="Genomic_DNA"/>
</dbReference>
<feature type="domain" description="GmrSD restriction endonucleases C-terminal" evidence="2">
    <location>
        <begin position="152"/>
        <end position="289"/>
    </location>
</feature>
<name>A0A846RWH7_9MICO</name>
<dbReference type="InterPro" id="IPR011089">
    <property type="entry name" value="GmrSD_C"/>
</dbReference>
<keyword evidence="4" id="KW-1185">Reference proteome</keyword>
<feature type="region of interest" description="Disordered" evidence="1">
    <location>
        <begin position="37"/>
        <end position="112"/>
    </location>
</feature>
<dbReference type="RefSeq" id="WP_167950208.1">
    <property type="nucleotide sequence ID" value="NZ_BAAAPQ010000026.1"/>
</dbReference>
<feature type="compositionally biased region" description="Low complexity" evidence="1">
    <location>
        <begin position="349"/>
        <end position="381"/>
    </location>
</feature>
<proteinExistence type="predicted"/>
<dbReference type="PANTHER" id="PTHR24094">
    <property type="entry name" value="SECRETED PROTEIN"/>
    <property type="match status" value="1"/>
</dbReference>
<gene>
    <name evidence="3" type="ORF">BKA07_001351</name>
</gene>
<protein>
    <recommendedName>
        <fullName evidence="2">GmrSD restriction endonucleases C-terminal domain-containing protein</fullName>
    </recommendedName>
</protein>
<feature type="compositionally biased region" description="Basic and acidic residues" evidence="1">
    <location>
        <begin position="88"/>
        <end position="98"/>
    </location>
</feature>
<evidence type="ECO:0000313" key="3">
    <source>
        <dbReference type="EMBL" id="NJC56316.1"/>
    </source>
</evidence>
<feature type="compositionally biased region" description="Polar residues" evidence="1">
    <location>
        <begin position="310"/>
        <end position="326"/>
    </location>
</feature>
<evidence type="ECO:0000313" key="4">
    <source>
        <dbReference type="Proteomes" id="UP000576792"/>
    </source>
</evidence>
<reference evidence="3 4" key="1">
    <citation type="submission" date="2020-03" db="EMBL/GenBank/DDBJ databases">
        <title>Sequencing the genomes of 1000 actinobacteria strains.</title>
        <authorList>
            <person name="Klenk H.-P."/>
        </authorList>
    </citation>
    <scope>NUCLEOTIDE SEQUENCE [LARGE SCALE GENOMIC DNA]</scope>
    <source>
        <strain evidence="3 4">DSM 18964</strain>
    </source>
</reference>
<dbReference type="Pfam" id="PF07510">
    <property type="entry name" value="GmrSD_C"/>
    <property type="match status" value="1"/>
</dbReference>